<feature type="transmembrane region" description="Helical" evidence="2">
    <location>
        <begin position="202"/>
        <end position="221"/>
    </location>
</feature>
<reference evidence="4" key="2">
    <citation type="submission" date="2024-04" db="EMBL/GenBank/DDBJ databases">
        <authorList>
            <person name="Chen Y."/>
            <person name="Shah S."/>
            <person name="Dougan E. K."/>
            <person name="Thang M."/>
            <person name="Chan C."/>
        </authorList>
    </citation>
    <scope>NUCLEOTIDE SEQUENCE [LARGE SCALE GENOMIC DNA]</scope>
</reference>
<evidence type="ECO:0000313" key="4">
    <source>
        <dbReference type="EMBL" id="CAL1156452.1"/>
    </source>
</evidence>
<feature type="transmembrane region" description="Helical" evidence="2">
    <location>
        <begin position="936"/>
        <end position="953"/>
    </location>
</feature>
<keyword evidence="2" id="KW-1133">Transmembrane helix</keyword>
<feature type="transmembrane region" description="Helical" evidence="2">
    <location>
        <begin position="465"/>
        <end position="487"/>
    </location>
</feature>
<evidence type="ECO:0000313" key="3">
    <source>
        <dbReference type="EMBL" id="CAI4003077.1"/>
    </source>
</evidence>
<name>A0A9P1D5T5_9DINO</name>
<keyword evidence="5" id="KW-1185">Reference proteome</keyword>
<proteinExistence type="predicted"/>
<evidence type="ECO:0000256" key="1">
    <source>
        <dbReference type="SAM" id="MobiDB-lite"/>
    </source>
</evidence>
<dbReference type="Proteomes" id="UP001152797">
    <property type="component" value="Unassembled WGS sequence"/>
</dbReference>
<protein>
    <submittedName>
        <fullName evidence="3">Uncharacterized protein</fullName>
    </submittedName>
</protein>
<evidence type="ECO:0000313" key="5">
    <source>
        <dbReference type="Proteomes" id="UP001152797"/>
    </source>
</evidence>
<accession>A0A9P1D5T5</accession>
<sequence length="1269" mass="141548">MEVHLRVPADRWCVTFSELFQFVEDVRAAWLAGEILQTGSNPDPLHESGCYGPNLYQVNEYFVKPKTLAAGGMSYALWLHPQGLPCQVFISHAWAEGIFEFGNGVRSAWPGGHGLTNLYCCLLANPQNLDLEVFLNVAPLMNPFAQALQRASHILVIPNSKISIYSRLWCVYEAYLGTTMEKFCLMPATPHARRQGYSCAKVLLIPFLLGLLTSLLWRYAMYPKYGRHCVFKVIFSCLAVTVIAAFWAMVPPQMEKCMAFAKSLHAVGLFLATSVSLLWWELPYDLEPGPADFLHYFIPCGLFIFNLMCLMHLDMQLLEFKQLAEQAQNLSCQTVQEAQCSNRFDEERIRRAIGGFEDDVDITVRVLMLAGAYTASLRRAYDSGEDIRGAGILNLKWKVAIGASLWCACGGDAAARLDLRGIARLPTWKHLSIFSVAFSCLAAIGVPLWLRCSRHGPDWTRGMLHTWYLCSVAALVLPYLVALCQGWEELASMSIMQRMPNAPPHYPSLITCIFETFSPPFFALITVTSGFIASRTLSCRYGPYGHVRRLFLKASRTFTLRNEQGDCGEESAQSSEESEECCACHAGSSGKRKITARVWERVGIVTSVLRATTRLVDESIYKIITMFGRPAATRRAVGAENASAAMGARFGLLPLDPLVVNRWCVTFNEFFHFVEDVRTAWLAGQILQRESSPDPLHECSCHGPNLYQVNEYFGSAKARGIYVGMAEVKNKQKRSRHAQLMQWQGKQEEVDTLRDERPASPTGIPCKQEGIFEFGNGVRSAWPAGHGLTNLYCCLLANPQNLDLEVFLNVDPLMNPFAQALQRASHILVIPNSKISIYSRLWCVYEAYLGTTMEKVCLMPATPHARRQGYSCAKVLLIPFLLGLLTSLLWRYAMYPKYGPPSVLKVTFSCLAISLIAALWAMVPPQMEKCMACAKCLHAVGMFLATSVSFPWWEVPYDYESGSAAFLHYFIPCALLMLNMMCLAHLDMQVLEFKQLAEQAQNLSCQTVQEAQCTNRFDEERIRRAIGGFEDDVDITVRVLMLAGAYTPSLRRAYDAGEDIRGAGILNLKWKVAIGASLWCGCGLDAATRFDLHGIARTPMWERLSIVSVASSFLTAIAVPLWFRCGGYGPDWIRGTLRTWYLSSIAAVVLPFLVALGQGWQEFTSMSFIQRMVSAPPHYPSLVTCIFETFSPPFFALLAVTSGFIASRTLSCRYGPYGHVRRLVLTATRTFTDRNVERDSSDTDSTSEDSEESCCACMGPSSGSSTRSS</sequence>
<feature type="transmembrane region" description="Helical" evidence="2">
    <location>
        <begin position="1104"/>
        <end position="1123"/>
    </location>
</feature>
<feature type="region of interest" description="Disordered" evidence="1">
    <location>
        <begin position="1236"/>
        <end position="1269"/>
    </location>
</feature>
<reference evidence="3" key="1">
    <citation type="submission" date="2022-10" db="EMBL/GenBank/DDBJ databases">
        <authorList>
            <person name="Chen Y."/>
            <person name="Dougan E. K."/>
            <person name="Chan C."/>
            <person name="Rhodes N."/>
            <person name="Thang M."/>
        </authorList>
    </citation>
    <scope>NUCLEOTIDE SEQUENCE</scope>
</reference>
<comment type="caution">
    <text evidence="3">The sequence shown here is derived from an EMBL/GenBank/DDBJ whole genome shotgun (WGS) entry which is preliminary data.</text>
</comment>
<gene>
    <name evidence="3" type="ORF">C1SCF055_LOCUS28973</name>
</gene>
<feature type="transmembrane region" description="Helical" evidence="2">
    <location>
        <begin position="294"/>
        <end position="313"/>
    </location>
</feature>
<keyword evidence="2" id="KW-0472">Membrane</keyword>
<dbReference type="EMBL" id="CAMXCT020003212">
    <property type="protein sequence ID" value="CAL1156452.1"/>
    <property type="molecule type" value="Genomic_DNA"/>
</dbReference>
<dbReference type="EMBL" id="CAMXCT010003212">
    <property type="protein sequence ID" value="CAI4003077.1"/>
    <property type="molecule type" value="Genomic_DNA"/>
</dbReference>
<dbReference type="EMBL" id="CAMXCT030003212">
    <property type="protein sequence ID" value="CAL4790389.1"/>
    <property type="molecule type" value="Genomic_DNA"/>
</dbReference>
<feature type="transmembrane region" description="Helical" evidence="2">
    <location>
        <begin position="233"/>
        <end position="251"/>
    </location>
</feature>
<dbReference type="OrthoDB" id="432553at2759"/>
<feature type="transmembrane region" description="Helical" evidence="2">
    <location>
        <begin position="431"/>
        <end position="450"/>
    </location>
</feature>
<keyword evidence="2" id="KW-0812">Transmembrane</keyword>
<dbReference type="AlphaFoldDB" id="A0A9P1D5T5"/>
<feature type="transmembrane region" description="Helical" evidence="2">
    <location>
        <begin position="263"/>
        <end position="282"/>
    </location>
</feature>
<evidence type="ECO:0000256" key="2">
    <source>
        <dbReference type="SAM" id="Phobius"/>
    </source>
</evidence>
<feature type="transmembrane region" description="Helical" evidence="2">
    <location>
        <begin position="875"/>
        <end position="894"/>
    </location>
</feature>
<organism evidence="3">
    <name type="scientific">Cladocopium goreaui</name>
    <dbReference type="NCBI Taxonomy" id="2562237"/>
    <lineage>
        <taxon>Eukaryota</taxon>
        <taxon>Sar</taxon>
        <taxon>Alveolata</taxon>
        <taxon>Dinophyceae</taxon>
        <taxon>Suessiales</taxon>
        <taxon>Symbiodiniaceae</taxon>
        <taxon>Cladocopium</taxon>
    </lineage>
</organism>
<feature type="transmembrane region" description="Helical" evidence="2">
    <location>
        <begin position="1139"/>
        <end position="1160"/>
    </location>
</feature>
<feature type="transmembrane region" description="Helical" evidence="2">
    <location>
        <begin position="906"/>
        <end position="924"/>
    </location>
</feature>
<feature type="transmembrane region" description="Helical" evidence="2">
    <location>
        <begin position="965"/>
        <end position="986"/>
    </location>
</feature>